<evidence type="ECO:0000256" key="5">
    <source>
        <dbReference type="ARBA" id="ARBA00022989"/>
    </source>
</evidence>
<feature type="transmembrane region" description="Helical" evidence="7">
    <location>
        <begin position="164"/>
        <end position="182"/>
    </location>
</feature>
<evidence type="ECO:0000259" key="8">
    <source>
        <dbReference type="Pfam" id="PF00924"/>
    </source>
</evidence>
<dbReference type="InterPro" id="IPR011066">
    <property type="entry name" value="MscS_channel_C_sf"/>
</dbReference>
<dbReference type="Proteomes" id="UP000278085">
    <property type="component" value="Unassembled WGS sequence"/>
</dbReference>
<keyword evidence="4 7" id="KW-0812">Transmembrane</keyword>
<dbReference type="EMBL" id="RXLQ01000011">
    <property type="protein sequence ID" value="RSZ57160.1"/>
    <property type="molecule type" value="Genomic_DNA"/>
</dbReference>
<evidence type="ECO:0000256" key="4">
    <source>
        <dbReference type="ARBA" id="ARBA00022692"/>
    </source>
</evidence>
<evidence type="ECO:0000256" key="7">
    <source>
        <dbReference type="SAM" id="Phobius"/>
    </source>
</evidence>
<feature type="domain" description="Mechanosensitive ion channel MscS" evidence="8">
    <location>
        <begin position="184"/>
        <end position="251"/>
    </location>
</feature>
<dbReference type="GO" id="GO:0005886">
    <property type="term" value="C:plasma membrane"/>
    <property type="evidence" value="ECO:0007669"/>
    <property type="project" value="UniProtKB-SubCell"/>
</dbReference>
<comment type="subcellular location">
    <subcellularLocation>
        <location evidence="1">Cell membrane</location>
        <topology evidence="1">Multi-pass membrane protein</topology>
    </subcellularLocation>
</comment>
<dbReference type="InterPro" id="IPR006685">
    <property type="entry name" value="MscS_channel_2nd"/>
</dbReference>
<comment type="similarity">
    <text evidence="2">Belongs to the MscS (TC 1.A.23) family.</text>
</comment>
<dbReference type="InterPro" id="IPR023408">
    <property type="entry name" value="MscS_beta-dom_sf"/>
</dbReference>
<comment type="caution">
    <text evidence="10">The sequence shown here is derived from an EMBL/GenBank/DDBJ whole genome shotgun (WGS) entry which is preliminary data.</text>
</comment>
<dbReference type="Gene3D" id="2.30.30.60">
    <property type="match status" value="1"/>
</dbReference>
<dbReference type="InterPro" id="IPR049142">
    <property type="entry name" value="MS_channel_1st"/>
</dbReference>
<feature type="transmembrane region" description="Helical" evidence="7">
    <location>
        <begin position="18"/>
        <end position="39"/>
    </location>
</feature>
<dbReference type="PANTHER" id="PTHR30566">
    <property type="entry name" value="YNAI-RELATED MECHANOSENSITIVE ION CHANNEL"/>
    <property type="match status" value="1"/>
</dbReference>
<dbReference type="Pfam" id="PF00924">
    <property type="entry name" value="MS_channel_2nd"/>
    <property type="match status" value="1"/>
</dbReference>
<gene>
    <name evidence="10" type="ORF">EJB06_20790</name>
</gene>
<evidence type="ECO:0000256" key="3">
    <source>
        <dbReference type="ARBA" id="ARBA00022475"/>
    </source>
</evidence>
<organism evidence="10 11">
    <name type="scientific">Massilia atriviolacea</name>
    <dbReference type="NCBI Taxonomy" id="2495579"/>
    <lineage>
        <taxon>Bacteria</taxon>
        <taxon>Pseudomonadati</taxon>
        <taxon>Pseudomonadota</taxon>
        <taxon>Betaproteobacteria</taxon>
        <taxon>Burkholderiales</taxon>
        <taxon>Oxalobacteraceae</taxon>
        <taxon>Telluria group</taxon>
        <taxon>Massilia</taxon>
    </lineage>
</organism>
<proteinExistence type="inferred from homology"/>
<dbReference type="SUPFAM" id="SSF82861">
    <property type="entry name" value="Mechanosensitive channel protein MscS (YggB), transmembrane region"/>
    <property type="match status" value="1"/>
</dbReference>
<feature type="domain" description="Mechanosensitive ion channel transmembrane helices 2/3" evidence="9">
    <location>
        <begin position="144"/>
        <end position="183"/>
    </location>
</feature>
<accession>A0A430HI33</accession>
<dbReference type="AlphaFoldDB" id="A0A430HI33"/>
<dbReference type="Pfam" id="PF21088">
    <property type="entry name" value="MS_channel_1st"/>
    <property type="match status" value="1"/>
</dbReference>
<evidence type="ECO:0000256" key="6">
    <source>
        <dbReference type="ARBA" id="ARBA00023136"/>
    </source>
</evidence>
<evidence type="ECO:0000256" key="2">
    <source>
        <dbReference type="ARBA" id="ARBA00008017"/>
    </source>
</evidence>
<keyword evidence="3" id="KW-1003">Cell membrane</keyword>
<feature type="transmembrane region" description="Helical" evidence="7">
    <location>
        <begin position="70"/>
        <end position="90"/>
    </location>
</feature>
<keyword evidence="6 7" id="KW-0472">Membrane</keyword>
<dbReference type="RefSeq" id="WP_126075929.1">
    <property type="nucleotide sequence ID" value="NZ_CP051166.1"/>
</dbReference>
<dbReference type="SUPFAM" id="SSF50182">
    <property type="entry name" value="Sm-like ribonucleoproteins"/>
    <property type="match status" value="1"/>
</dbReference>
<keyword evidence="5 7" id="KW-1133">Transmembrane helix</keyword>
<keyword evidence="11" id="KW-1185">Reference proteome</keyword>
<protein>
    <submittedName>
        <fullName evidence="10">Mechanosensitive ion channel family protein</fullName>
    </submittedName>
</protein>
<dbReference type="GO" id="GO:0008381">
    <property type="term" value="F:mechanosensitive monoatomic ion channel activity"/>
    <property type="evidence" value="ECO:0007669"/>
    <property type="project" value="UniProtKB-ARBA"/>
</dbReference>
<reference evidence="10 11" key="1">
    <citation type="submission" date="2018-12" db="EMBL/GenBank/DDBJ databases">
        <authorList>
            <person name="Yang E."/>
        </authorList>
    </citation>
    <scope>NUCLEOTIDE SEQUENCE [LARGE SCALE GENOMIC DNA]</scope>
    <source>
        <strain evidence="10 11">SOD</strain>
    </source>
</reference>
<evidence type="ECO:0000313" key="11">
    <source>
        <dbReference type="Proteomes" id="UP000278085"/>
    </source>
</evidence>
<dbReference type="InterPro" id="IPR011014">
    <property type="entry name" value="MscS_channel_TM-2"/>
</dbReference>
<dbReference type="Gene3D" id="1.10.287.1260">
    <property type="match status" value="1"/>
</dbReference>
<dbReference type="PANTHER" id="PTHR30566:SF25">
    <property type="entry name" value="INNER MEMBRANE PROTEIN"/>
    <property type="match status" value="1"/>
</dbReference>
<evidence type="ECO:0000259" key="9">
    <source>
        <dbReference type="Pfam" id="PF21088"/>
    </source>
</evidence>
<feature type="transmembrane region" description="Helical" evidence="7">
    <location>
        <begin position="135"/>
        <end position="158"/>
    </location>
</feature>
<dbReference type="InterPro" id="IPR010920">
    <property type="entry name" value="LSM_dom_sf"/>
</dbReference>
<evidence type="ECO:0000256" key="1">
    <source>
        <dbReference type="ARBA" id="ARBA00004651"/>
    </source>
</evidence>
<evidence type="ECO:0000313" key="10">
    <source>
        <dbReference type="EMBL" id="RSZ57160.1"/>
    </source>
</evidence>
<sequence>MDIRTLTSPLAGIAPSNWLLALAVALGSYVIMHGAVVLFRRHMARLSEQGRADKPVAELLKATLARTSKLALLVTALLFGLTVLDLGAPWDERVRHLWFITLGAQLALYLDRALSVGAQRYFRSRASTPDAPATVANTLMVWALKTVLWVVFFLAVLSNVGIDVSTLVASLGIGGIAVALAVQNVLGDLFASLSIAVDKPFEVGDAISVAGFSGSVEHVGLKTTRIRSDSGEQIVIANAELLKNTLRNFKRMSTRRVQFSLRANPATTPAQAAQVPGALRAIIERQEGVRYDRVHLKSVTQEALEFDVVFHVLDPSYGRYMDIQQAILLAAMEVFEELGVSTVGASRHVLIERMKRPDSTTAAAAAKPAAALHNIVLTRKQPS</sequence>
<dbReference type="SUPFAM" id="SSF82689">
    <property type="entry name" value="Mechanosensitive channel protein MscS (YggB), C-terminal domain"/>
    <property type="match status" value="1"/>
</dbReference>
<dbReference type="OrthoDB" id="9775207at2"/>
<name>A0A430HI33_9BURK</name>